<feature type="region of interest" description="Disordered" evidence="1">
    <location>
        <begin position="473"/>
        <end position="499"/>
    </location>
</feature>
<accession>A0AAW0CJY3</accession>
<evidence type="ECO:0000313" key="4">
    <source>
        <dbReference type="Proteomes" id="UP001362999"/>
    </source>
</evidence>
<name>A0AAW0CJY3_9AGAR</name>
<feature type="compositionally biased region" description="Acidic residues" evidence="1">
    <location>
        <begin position="143"/>
        <end position="155"/>
    </location>
</feature>
<gene>
    <name evidence="3" type="ORF">R3P38DRAFT_2898863</name>
</gene>
<dbReference type="InterPro" id="IPR003615">
    <property type="entry name" value="HNH_nuc"/>
</dbReference>
<feature type="region of interest" description="Disordered" evidence="1">
    <location>
        <begin position="1"/>
        <end position="113"/>
    </location>
</feature>
<sequence length="499" mass="55038">MDDLPSSNPIAPNAKRRAEGSPDAGSPLPPFATGPWSTLAMNIPNPSSAPTATAFQTPERRGDPSSDAESPLPSRFGGFGAPPSPSPFSSTSQLIPSIPFGIPSANTRAKRVRVGTAKSDSLLVHHYPKEPDIARRLVRPDNEDADAPVEEEPDPSVDGVAVHPEPQRRRPKASPYKRANTASSVSSLVKLRVIDSDPNKANDPKKAICLLTNTSRPYSALQICHIIPRSVSDDHLNKMEWSWEMDSWSLYIDTRFNLTALMSDWHHAMDGKNPTTIEAKDWTLVPRHDHITQVHQWNEATNEADHIGQYGNIERNSYSQRYIDEKVSEFTYYFLPMSEEAKFIALHRYAADSDPSDITTHLHPFNDVGSLASHVQPHFVIFSTGEKLAKLTEGLDARQQRLALMDLATIASFGHTAPDDNQLIQKNLASLNLLLRLYEYWNSAAVPPPGHAWYDSPAKRAAEAEAAEKVRKAEAAKAKKAEQAEEKKKTKATKAASTA</sequence>
<feature type="region of interest" description="Disordered" evidence="1">
    <location>
        <begin position="143"/>
        <end position="181"/>
    </location>
</feature>
<feature type="compositionally biased region" description="Polar residues" evidence="1">
    <location>
        <begin position="35"/>
        <end position="56"/>
    </location>
</feature>
<keyword evidence="4" id="KW-1185">Reference proteome</keyword>
<organism evidence="3 4">
    <name type="scientific">Favolaschia claudopus</name>
    <dbReference type="NCBI Taxonomy" id="2862362"/>
    <lineage>
        <taxon>Eukaryota</taxon>
        <taxon>Fungi</taxon>
        <taxon>Dikarya</taxon>
        <taxon>Basidiomycota</taxon>
        <taxon>Agaricomycotina</taxon>
        <taxon>Agaricomycetes</taxon>
        <taxon>Agaricomycetidae</taxon>
        <taxon>Agaricales</taxon>
        <taxon>Marasmiineae</taxon>
        <taxon>Mycenaceae</taxon>
        <taxon>Favolaschia</taxon>
    </lineage>
</organism>
<comment type="caution">
    <text evidence="3">The sequence shown here is derived from an EMBL/GenBank/DDBJ whole genome shotgun (WGS) entry which is preliminary data.</text>
</comment>
<evidence type="ECO:0000256" key="1">
    <source>
        <dbReference type="SAM" id="MobiDB-lite"/>
    </source>
</evidence>
<feature type="domain" description="HNH nuclease" evidence="2">
    <location>
        <begin position="209"/>
        <end position="269"/>
    </location>
</feature>
<feature type="compositionally biased region" description="Basic and acidic residues" evidence="1">
    <location>
        <begin position="473"/>
        <end position="488"/>
    </location>
</feature>
<evidence type="ECO:0000259" key="2">
    <source>
        <dbReference type="Pfam" id="PF13391"/>
    </source>
</evidence>
<evidence type="ECO:0000313" key="3">
    <source>
        <dbReference type="EMBL" id="KAK7039322.1"/>
    </source>
</evidence>
<reference evidence="3 4" key="1">
    <citation type="journal article" date="2024" name="J Genomics">
        <title>Draft genome sequencing and assembly of Favolaschia claudopus CIRM-BRFM 2984 isolated from oak limbs.</title>
        <authorList>
            <person name="Navarro D."/>
            <person name="Drula E."/>
            <person name="Chaduli D."/>
            <person name="Cazenave R."/>
            <person name="Ahrendt S."/>
            <person name="Wang J."/>
            <person name="Lipzen A."/>
            <person name="Daum C."/>
            <person name="Barry K."/>
            <person name="Grigoriev I.V."/>
            <person name="Favel A."/>
            <person name="Rosso M.N."/>
            <person name="Martin F."/>
        </authorList>
    </citation>
    <scope>NUCLEOTIDE SEQUENCE [LARGE SCALE GENOMIC DNA]</scope>
    <source>
        <strain evidence="3 4">CIRM-BRFM 2984</strain>
    </source>
</reference>
<dbReference type="AlphaFoldDB" id="A0AAW0CJY3"/>
<feature type="compositionally biased region" description="Polar residues" evidence="1">
    <location>
        <begin position="1"/>
        <end position="10"/>
    </location>
</feature>
<protein>
    <recommendedName>
        <fullName evidence="2">HNH nuclease domain-containing protein</fullName>
    </recommendedName>
</protein>
<dbReference type="Pfam" id="PF13391">
    <property type="entry name" value="HNH_2"/>
    <property type="match status" value="1"/>
</dbReference>
<dbReference type="Proteomes" id="UP001362999">
    <property type="component" value="Unassembled WGS sequence"/>
</dbReference>
<dbReference type="EMBL" id="JAWWNJ010000016">
    <property type="protein sequence ID" value="KAK7039322.1"/>
    <property type="molecule type" value="Genomic_DNA"/>
</dbReference>
<proteinExistence type="predicted"/>